<protein>
    <submittedName>
        <fullName evidence="1">Uncharacterized protein</fullName>
    </submittedName>
</protein>
<organism evidence="1 2">
    <name type="scientific">Elysia marginata</name>
    <dbReference type="NCBI Taxonomy" id="1093978"/>
    <lineage>
        <taxon>Eukaryota</taxon>
        <taxon>Metazoa</taxon>
        <taxon>Spiralia</taxon>
        <taxon>Lophotrochozoa</taxon>
        <taxon>Mollusca</taxon>
        <taxon>Gastropoda</taxon>
        <taxon>Heterobranchia</taxon>
        <taxon>Euthyneura</taxon>
        <taxon>Panpulmonata</taxon>
        <taxon>Sacoglossa</taxon>
        <taxon>Placobranchoidea</taxon>
        <taxon>Plakobranchidae</taxon>
        <taxon>Elysia</taxon>
    </lineage>
</organism>
<dbReference type="EMBL" id="BMAT01002632">
    <property type="protein sequence ID" value="GFS10693.1"/>
    <property type="molecule type" value="Genomic_DNA"/>
</dbReference>
<name>A0AAV4ILJ1_9GAST</name>
<evidence type="ECO:0000313" key="1">
    <source>
        <dbReference type="EMBL" id="GFS10693.1"/>
    </source>
</evidence>
<proteinExistence type="predicted"/>
<evidence type="ECO:0000313" key="2">
    <source>
        <dbReference type="Proteomes" id="UP000762676"/>
    </source>
</evidence>
<accession>A0AAV4ILJ1</accession>
<dbReference type="PROSITE" id="PS51257">
    <property type="entry name" value="PROKAR_LIPOPROTEIN"/>
    <property type="match status" value="1"/>
</dbReference>
<reference evidence="1 2" key="1">
    <citation type="journal article" date="2021" name="Elife">
        <title>Chloroplast acquisition without the gene transfer in kleptoplastic sea slugs, Plakobranchus ocellatus.</title>
        <authorList>
            <person name="Maeda T."/>
            <person name="Takahashi S."/>
            <person name="Yoshida T."/>
            <person name="Shimamura S."/>
            <person name="Takaki Y."/>
            <person name="Nagai Y."/>
            <person name="Toyoda A."/>
            <person name="Suzuki Y."/>
            <person name="Arimoto A."/>
            <person name="Ishii H."/>
            <person name="Satoh N."/>
            <person name="Nishiyama T."/>
            <person name="Hasebe M."/>
            <person name="Maruyama T."/>
            <person name="Minagawa J."/>
            <person name="Obokata J."/>
            <person name="Shigenobu S."/>
        </authorList>
    </citation>
    <scope>NUCLEOTIDE SEQUENCE [LARGE SCALE GENOMIC DNA]</scope>
</reference>
<sequence length="99" mass="11204">MRIRLASVSRLSCSPNSLPICKVLQAHITNSSTACSCWGLFIQGYNDDDDDDDDNRVYALRPRSEERSPELRKSKMVNGLYGNRQRFACCITQASYGCY</sequence>
<gene>
    <name evidence="1" type="ORF">ElyMa_001329700</name>
</gene>
<dbReference type="AlphaFoldDB" id="A0AAV4ILJ1"/>
<comment type="caution">
    <text evidence="1">The sequence shown here is derived from an EMBL/GenBank/DDBJ whole genome shotgun (WGS) entry which is preliminary data.</text>
</comment>
<dbReference type="Proteomes" id="UP000762676">
    <property type="component" value="Unassembled WGS sequence"/>
</dbReference>
<keyword evidence="2" id="KW-1185">Reference proteome</keyword>